<keyword evidence="1" id="KW-1133">Transmembrane helix</keyword>
<dbReference type="EMBL" id="JBHLUB010000032">
    <property type="protein sequence ID" value="MFC0582960.1"/>
    <property type="molecule type" value="Genomic_DNA"/>
</dbReference>
<sequence length="89" mass="9383">MNIALKLVAAGLSIGAAIIGPRIADGAWRLVARDEPPTDLDDTERSFAAVVGFAALSAFVVAVLQVASKRGAYRVSQKMIGDRVSDREV</sequence>
<dbReference type="Pfam" id="PF14019">
    <property type="entry name" value="DUF4235"/>
    <property type="match status" value="1"/>
</dbReference>
<accession>A0ABV6PCW8</accession>
<keyword evidence="1" id="KW-0812">Transmembrane</keyword>
<keyword evidence="1" id="KW-0472">Membrane</keyword>
<dbReference type="Proteomes" id="UP001589862">
    <property type="component" value="Unassembled WGS sequence"/>
</dbReference>
<keyword evidence="3" id="KW-1185">Reference proteome</keyword>
<organism evidence="2 3">
    <name type="scientific">Micrococcoides hystricis</name>
    <dbReference type="NCBI Taxonomy" id="1572761"/>
    <lineage>
        <taxon>Bacteria</taxon>
        <taxon>Bacillati</taxon>
        <taxon>Actinomycetota</taxon>
        <taxon>Actinomycetes</taxon>
        <taxon>Micrococcales</taxon>
        <taxon>Micrococcaceae</taxon>
        <taxon>Micrococcoides</taxon>
    </lineage>
</organism>
<reference evidence="2 3" key="1">
    <citation type="submission" date="2024-09" db="EMBL/GenBank/DDBJ databases">
        <authorList>
            <person name="Sun Q."/>
            <person name="Mori K."/>
        </authorList>
    </citation>
    <scope>NUCLEOTIDE SEQUENCE [LARGE SCALE GENOMIC DNA]</scope>
    <source>
        <strain evidence="2 3">NCAIM B.02604</strain>
    </source>
</reference>
<evidence type="ECO:0000313" key="3">
    <source>
        <dbReference type="Proteomes" id="UP001589862"/>
    </source>
</evidence>
<comment type="caution">
    <text evidence="2">The sequence shown here is derived from an EMBL/GenBank/DDBJ whole genome shotgun (WGS) entry which is preliminary data.</text>
</comment>
<evidence type="ECO:0000256" key="1">
    <source>
        <dbReference type="SAM" id="Phobius"/>
    </source>
</evidence>
<name>A0ABV6PCW8_9MICC</name>
<dbReference type="InterPro" id="IPR025329">
    <property type="entry name" value="DUF4235"/>
</dbReference>
<proteinExistence type="predicted"/>
<evidence type="ECO:0000313" key="2">
    <source>
        <dbReference type="EMBL" id="MFC0582960.1"/>
    </source>
</evidence>
<protein>
    <submittedName>
        <fullName evidence="2">DUF4235 domain-containing protein</fullName>
    </submittedName>
</protein>
<feature type="transmembrane region" description="Helical" evidence="1">
    <location>
        <begin position="48"/>
        <end position="68"/>
    </location>
</feature>
<dbReference type="RefSeq" id="WP_377460537.1">
    <property type="nucleotide sequence ID" value="NZ_JBHLUB010000032.1"/>
</dbReference>
<gene>
    <name evidence="2" type="ORF">ACFFFR_11335</name>
</gene>